<dbReference type="Pfam" id="PF21221">
    <property type="entry name" value="B_lactamase-like_C"/>
    <property type="match status" value="1"/>
</dbReference>
<gene>
    <name evidence="2" type="ORF">GCM10011348_28020</name>
</gene>
<evidence type="ECO:0000313" key="2">
    <source>
        <dbReference type="EMBL" id="GGO83674.1"/>
    </source>
</evidence>
<dbReference type="EMBL" id="BMLT01000006">
    <property type="protein sequence ID" value="GGO83674.1"/>
    <property type="molecule type" value="Genomic_DNA"/>
</dbReference>
<name>A0A917ZKA3_9GAMM</name>
<dbReference type="Proteomes" id="UP000599578">
    <property type="component" value="Unassembled WGS sequence"/>
</dbReference>
<dbReference type="InterPro" id="IPR036388">
    <property type="entry name" value="WH-like_DNA-bd_sf"/>
</dbReference>
<dbReference type="SUPFAM" id="SSF56281">
    <property type="entry name" value="Metallo-hydrolase/oxidoreductase"/>
    <property type="match status" value="1"/>
</dbReference>
<dbReference type="Gene3D" id="3.60.15.10">
    <property type="entry name" value="Ribonuclease Z/Hydroxyacylglutathione hydrolase-like"/>
    <property type="match status" value="1"/>
</dbReference>
<dbReference type="InterPro" id="IPR050855">
    <property type="entry name" value="NDM-1-like"/>
</dbReference>
<comment type="caution">
    <text evidence="2">The sequence shown here is derived from an EMBL/GenBank/DDBJ whole genome shotgun (WGS) entry which is preliminary data.</text>
</comment>
<sequence>MNAIRAAFTEIPAPGAVQPVADGILWLRMPLPFELDHINLYLIDDGDGWVAIDSGLVGEETRGHWRRLVEQALGGRPLKVLLVTHSHPDHLGSAGWLCREYGIPLWITRPEYRAAQALLDSRSADAAEDQQRYYRAVGMNREQTEAVATQVQRMASAYDALPPVGRVLGEGDELQLGGRRWQVRVAKGHSPAHAVLYCPDLGVMLSGDQVLPRISSNVGLYQDRLDSDPLGHWLESLERLLQWPDDTLVLPSHNEPFFGLHRRLHELQADHADKLVQLEDFCREPMSVMELVPLMYPRRLGSMDLLLAAGECLAHLHYLMQRGRLVHESDADGVWRFSLPSG</sequence>
<dbReference type="AlphaFoldDB" id="A0A917ZKA3"/>
<dbReference type="Gene3D" id="1.10.10.10">
    <property type="entry name" value="Winged helix-like DNA-binding domain superfamily/Winged helix DNA-binding domain"/>
    <property type="match status" value="1"/>
</dbReference>
<evidence type="ECO:0000259" key="1">
    <source>
        <dbReference type="SMART" id="SM00849"/>
    </source>
</evidence>
<protein>
    <submittedName>
        <fullName evidence="2">MBL fold metallo-hydrolase</fullName>
    </submittedName>
</protein>
<dbReference type="InterPro" id="IPR048933">
    <property type="entry name" value="B_lactamase-like_C"/>
</dbReference>
<dbReference type="InterPro" id="IPR001279">
    <property type="entry name" value="Metallo-B-lactamas"/>
</dbReference>
<dbReference type="RefSeq" id="WP_188861227.1">
    <property type="nucleotide sequence ID" value="NZ_BMLT01000006.1"/>
</dbReference>
<dbReference type="PANTHER" id="PTHR42951">
    <property type="entry name" value="METALLO-BETA-LACTAMASE DOMAIN-CONTAINING"/>
    <property type="match status" value="1"/>
</dbReference>
<reference evidence="2 3" key="1">
    <citation type="journal article" date="2014" name="Int. J. Syst. Evol. Microbiol.">
        <title>Complete genome sequence of Corynebacterium casei LMG S-19264T (=DSM 44701T), isolated from a smear-ripened cheese.</title>
        <authorList>
            <consortium name="US DOE Joint Genome Institute (JGI-PGF)"/>
            <person name="Walter F."/>
            <person name="Albersmeier A."/>
            <person name="Kalinowski J."/>
            <person name="Ruckert C."/>
        </authorList>
    </citation>
    <scope>NUCLEOTIDE SEQUENCE [LARGE SCALE GENOMIC DNA]</scope>
    <source>
        <strain evidence="2 3">CGMCC 1.7286</strain>
    </source>
</reference>
<evidence type="ECO:0000313" key="3">
    <source>
        <dbReference type="Proteomes" id="UP000599578"/>
    </source>
</evidence>
<dbReference type="SMART" id="SM00849">
    <property type="entry name" value="Lactamase_B"/>
    <property type="match status" value="1"/>
</dbReference>
<feature type="domain" description="Metallo-beta-lactamase" evidence="1">
    <location>
        <begin position="37"/>
        <end position="253"/>
    </location>
</feature>
<organism evidence="2 3">
    <name type="scientific">Marinobacterium nitratireducens</name>
    <dbReference type="NCBI Taxonomy" id="518897"/>
    <lineage>
        <taxon>Bacteria</taxon>
        <taxon>Pseudomonadati</taxon>
        <taxon>Pseudomonadota</taxon>
        <taxon>Gammaproteobacteria</taxon>
        <taxon>Oceanospirillales</taxon>
        <taxon>Oceanospirillaceae</taxon>
        <taxon>Marinobacterium</taxon>
    </lineage>
</organism>
<accession>A0A917ZKA3</accession>
<keyword evidence="3" id="KW-1185">Reference proteome</keyword>
<proteinExistence type="predicted"/>
<dbReference type="InterPro" id="IPR036866">
    <property type="entry name" value="RibonucZ/Hydroxyglut_hydro"/>
</dbReference>
<dbReference type="Pfam" id="PF00753">
    <property type="entry name" value="Lactamase_B"/>
    <property type="match status" value="1"/>
</dbReference>